<accession>A0AAE3AZY4</accession>
<name>A0AAE3AZY4_9FIRM</name>
<dbReference type="FunFam" id="3.40.50.1970:FF:000003">
    <property type="entry name" value="Alcohol dehydrogenase, iron-containing"/>
    <property type="match status" value="1"/>
</dbReference>
<feature type="domain" description="Alcohol dehydrogenase iron-type/glycerol dehydrogenase GldA" evidence="2">
    <location>
        <begin position="6"/>
        <end position="155"/>
    </location>
</feature>
<dbReference type="Pfam" id="PF25137">
    <property type="entry name" value="ADH_Fe_C"/>
    <property type="match status" value="1"/>
</dbReference>
<feature type="domain" description="Fe-containing alcohol dehydrogenase-like C-terminal" evidence="3">
    <location>
        <begin position="211"/>
        <end position="328"/>
    </location>
</feature>
<keyword evidence="5" id="KW-1185">Reference proteome</keyword>
<dbReference type="RefSeq" id="WP_308729107.1">
    <property type="nucleotide sequence ID" value="NZ_JAJEQF010000061.1"/>
</dbReference>
<dbReference type="EMBL" id="JAJEQF010000061">
    <property type="protein sequence ID" value="MCC2169089.1"/>
    <property type="molecule type" value="Genomic_DNA"/>
</dbReference>
<dbReference type="AlphaFoldDB" id="A0AAE3AZY4"/>
<dbReference type="PANTHER" id="PTHR11496:SF103">
    <property type="entry name" value="DEHYDROGENASE, PUTATIVE-RELATED"/>
    <property type="match status" value="1"/>
</dbReference>
<dbReference type="GO" id="GO:0004022">
    <property type="term" value="F:alcohol dehydrogenase (NAD+) activity"/>
    <property type="evidence" value="ECO:0007669"/>
    <property type="project" value="UniProtKB-EC"/>
</dbReference>
<dbReference type="Proteomes" id="UP001199355">
    <property type="component" value="Unassembled WGS sequence"/>
</dbReference>
<dbReference type="InterPro" id="IPR001670">
    <property type="entry name" value="ADH_Fe/GldA"/>
</dbReference>
<dbReference type="EC" id="1.1.1.1" evidence="4"/>
<dbReference type="GO" id="GO:0046872">
    <property type="term" value="F:metal ion binding"/>
    <property type="evidence" value="ECO:0007669"/>
    <property type="project" value="InterPro"/>
</dbReference>
<keyword evidence="1 4" id="KW-0560">Oxidoreductase</keyword>
<dbReference type="InterPro" id="IPR056798">
    <property type="entry name" value="ADH_Fe_C"/>
</dbReference>
<dbReference type="CDD" id="cd08181">
    <property type="entry name" value="PPD-like"/>
    <property type="match status" value="1"/>
</dbReference>
<dbReference type="Gene3D" id="3.40.50.1970">
    <property type="match status" value="1"/>
</dbReference>
<evidence type="ECO:0000313" key="4">
    <source>
        <dbReference type="EMBL" id="MCC2169089.1"/>
    </source>
</evidence>
<dbReference type="PANTHER" id="PTHR11496">
    <property type="entry name" value="ALCOHOL DEHYDROGENASE"/>
    <property type="match status" value="1"/>
</dbReference>
<evidence type="ECO:0000256" key="1">
    <source>
        <dbReference type="ARBA" id="ARBA00023002"/>
    </source>
</evidence>
<evidence type="ECO:0000259" key="2">
    <source>
        <dbReference type="Pfam" id="PF00465"/>
    </source>
</evidence>
<organism evidence="4 5">
    <name type="scientific">Gallintestinimicrobium propionicum</name>
    <dbReference type="NCBI Taxonomy" id="2981770"/>
    <lineage>
        <taxon>Bacteria</taxon>
        <taxon>Bacillati</taxon>
        <taxon>Bacillota</taxon>
        <taxon>Clostridia</taxon>
        <taxon>Lachnospirales</taxon>
        <taxon>Lachnospiraceae</taxon>
        <taxon>Gallintestinimicrobium</taxon>
    </lineage>
</organism>
<evidence type="ECO:0000313" key="5">
    <source>
        <dbReference type="Proteomes" id="UP001199355"/>
    </source>
</evidence>
<dbReference type="SUPFAM" id="SSF56796">
    <property type="entry name" value="Dehydroquinate synthase-like"/>
    <property type="match status" value="1"/>
</dbReference>
<gene>
    <name evidence="4" type="ORF">LKD45_15600</name>
</gene>
<sequence>MKLYMPTKVYNEKGCVRQHSQELAALGTKALLVTGKHSSRVNGSLQDVKDALNREQVPYVVFDGIEENPSVATVMRATALGLSEKVDFVIGIGGGSPMDASKAIALMIANPEKKADFLYETDAAVKQAADKALPVAAVPTTAGTGSEVTPYAILTRIVMPKIELTTAAASETSTEAKAGELVKQSISHHIFPELALVDSTYLQTASKTGCINTAVDTLAHLVESHLNTNATPYSRVYSEMGLRTFAKVKDALASYEIGEAQRELLMQACTLGGMAISHTGTSLPHGLSYRVTCELGTPHGKAVGMFLPGFLRCYGDQEEAMRVLTLLGFGSHQSFEAYIYSLIGEEKISRELWERTMNDLLSNPAKLKNYPFQMDREKLNGLR</sequence>
<comment type="caution">
    <text evidence="4">The sequence shown here is derived from an EMBL/GenBank/DDBJ whole genome shotgun (WGS) entry which is preliminary data.</text>
</comment>
<reference evidence="4 5" key="1">
    <citation type="submission" date="2021-10" db="EMBL/GenBank/DDBJ databases">
        <title>Anaerobic single-cell dispensing facilitates the cultivation of human gut bacteria.</title>
        <authorList>
            <person name="Afrizal A."/>
        </authorList>
    </citation>
    <scope>NUCLEOTIDE SEQUENCE [LARGE SCALE GENOMIC DNA]</scope>
    <source>
        <strain evidence="4 5">CLA-AA-H244</strain>
    </source>
</reference>
<proteinExistence type="predicted"/>
<dbReference type="InterPro" id="IPR039697">
    <property type="entry name" value="Alcohol_dehydrogenase_Fe"/>
</dbReference>
<dbReference type="Pfam" id="PF00465">
    <property type="entry name" value="Fe-ADH"/>
    <property type="match status" value="1"/>
</dbReference>
<dbReference type="Gene3D" id="1.20.1090.10">
    <property type="entry name" value="Dehydroquinate synthase-like - alpha domain"/>
    <property type="match status" value="1"/>
</dbReference>
<evidence type="ECO:0000259" key="3">
    <source>
        <dbReference type="Pfam" id="PF25137"/>
    </source>
</evidence>
<protein>
    <submittedName>
        <fullName evidence="4">Iron-containing alcohol dehydrogenase</fullName>
        <ecNumber evidence="4">1.1.1.1</ecNumber>
    </submittedName>
</protein>